<reference evidence="3 4" key="1">
    <citation type="submission" date="2018-06" db="EMBL/GenBank/DDBJ databases">
        <authorList>
            <consortium name="Pathogen Informatics"/>
            <person name="Doyle S."/>
        </authorList>
    </citation>
    <scope>NUCLEOTIDE SEQUENCE [LARGE SCALE GENOMIC DNA]</scope>
    <source>
        <strain evidence="3 4">NCTC11388</strain>
    </source>
</reference>
<dbReference type="Pfam" id="PF00582">
    <property type="entry name" value="Usp"/>
    <property type="match status" value="2"/>
</dbReference>
<dbReference type="InterPro" id="IPR014729">
    <property type="entry name" value="Rossmann-like_a/b/a_fold"/>
</dbReference>
<protein>
    <submittedName>
        <fullName evidence="3">Universal stress protein F</fullName>
    </submittedName>
</protein>
<sequence length="280" mass="32176">MKRILFPTDFSEAANNAFVYALQLAKSIDASLYILHVYELPIYSSMYAGQLDYVQQIYQSIELAQFDNYKDNVPQLHEIAKKYNLEDIEMYFVFEKGLFLDSIKRVIKRDQIDMIVMGTTGLNSANTTLIGSNTVNLIRSVSQPVFSIPRLAKFDGIKAIGFTTLFREADKKPLAEILKLADYFDAKVNVLHIKTKENEDIESLAAAWKQQFNNSRLEFSIVQGTSVEEKVLEFIIDHKIDFLAIVKRNRNFFDRLFTSSMSQKLAYHSTIPILVIREEA</sequence>
<dbReference type="InterPro" id="IPR006016">
    <property type="entry name" value="UspA"/>
</dbReference>
<accession>A0A380CUN4</accession>
<dbReference type="AlphaFoldDB" id="A0A380CUN4"/>
<organism evidence="3 4">
    <name type="scientific">Sphingobacterium spiritivorum</name>
    <name type="common">Flavobacterium spiritivorum</name>
    <dbReference type="NCBI Taxonomy" id="258"/>
    <lineage>
        <taxon>Bacteria</taxon>
        <taxon>Pseudomonadati</taxon>
        <taxon>Bacteroidota</taxon>
        <taxon>Sphingobacteriia</taxon>
        <taxon>Sphingobacteriales</taxon>
        <taxon>Sphingobacteriaceae</taxon>
        <taxon>Sphingobacterium</taxon>
    </lineage>
</organism>
<dbReference type="RefSeq" id="WP_115171769.1">
    <property type="nucleotide sequence ID" value="NZ_UGYW01000002.1"/>
</dbReference>
<name>A0A380CUN4_SPHSI</name>
<dbReference type="InterPro" id="IPR006015">
    <property type="entry name" value="Universal_stress_UspA"/>
</dbReference>
<dbReference type="Proteomes" id="UP000254893">
    <property type="component" value="Unassembled WGS sequence"/>
</dbReference>
<gene>
    <name evidence="3" type="ORF">NCTC11388_04608</name>
</gene>
<comment type="similarity">
    <text evidence="1">Belongs to the universal stress protein A family.</text>
</comment>
<feature type="domain" description="UspA" evidence="2">
    <location>
        <begin position="1"/>
        <end position="146"/>
    </location>
</feature>
<dbReference type="PANTHER" id="PTHR46268:SF6">
    <property type="entry name" value="UNIVERSAL STRESS PROTEIN UP12"/>
    <property type="match status" value="1"/>
</dbReference>
<evidence type="ECO:0000259" key="2">
    <source>
        <dbReference type="Pfam" id="PF00582"/>
    </source>
</evidence>
<dbReference type="SUPFAM" id="SSF52402">
    <property type="entry name" value="Adenine nucleotide alpha hydrolases-like"/>
    <property type="match status" value="2"/>
</dbReference>
<dbReference type="PANTHER" id="PTHR46268">
    <property type="entry name" value="STRESS RESPONSE PROTEIN NHAX"/>
    <property type="match status" value="1"/>
</dbReference>
<dbReference type="CDD" id="cd00293">
    <property type="entry name" value="USP-like"/>
    <property type="match status" value="2"/>
</dbReference>
<evidence type="ECO:0000256" key="1">
    <source>
        <dbReference type="ARBA" id="ARBA00008791"/>
    </source>
</evidence>
<feature type="domain" description="UspA" evidence="2">
    <location>
        <begin position="210"/>
        <end position="277"/>
    </location>
</feature>
<proteinExistence type="inferred from homology"/>
<evidence type="ECO:0000313" key="4">
    <source>
        <dbReference type="Proteomes" id="UP000254893"/>
    </source>
</evidence>
<dbReference type="EMBL" id="UGYW01000002">
    <property type="protein sequence ID" value="SUJ29332.1"/>
    <property type="molecule type" value="Genomic_DNA"/>
</dbReference>
<evidence type="ECO:0000313" key="3">
    <source>
        <dbReference type="EMBL" id="SUJ29332.1"/>
    </source>
</evidence>
<dbReference type="PRINTS" id="PR01438">
    <property type="entry name" value="UNVRSLSTRESS"/>
</dbReference>
<dbReference type="Gene3D" id="3.40.50.620">
    <property type="entry name" value="HUPs"/>
    <property type="match status" value="2"/>
</dbReference>